<keyword evidence="2" id="KW-1185">Reference proteome</keyword>
<accession>A0ABW4I944</accession>
<name>A0ABW4I944_9SPHI</name>
<evidence type="ECO:0008006" key="3">
    <source>
        <dbReference type="Google" id="ProtNLM"/>
    </source>
</evidence>
<comment type="caution">
    <text evidence="1">The sequence shown here is derived from an EMBL/GenBank/DDBJ whole genome shotgun (WGS) entry which is preliminary data.</text>
</comment>
<evidence type="ECO:0000313" key="2">
    <source>
        <dbReference type="Proteomes" id="UP001597118"/>
    </source>
</evidence>
<gene>
    <name evidence="1" type="ORF">ACFSAH_01450</name>
</gene>
<proteinExistence type="predicted"/>
<dbReference type="RefSeq" id="WP_379660905.1">
    <property type="nucleotide sequence ID" value="NZ_JBHUDG010000002.1"/>
</dbReference>
<reference evidence="2" key="1">
    <citation type="journal article" date="2019" name="Int. J. Syst. Evol. Microbiol.">
        <title>The Global Catalogue of Microorganisms (GCM) 10K type strain sequencing project: providing services to taxonomists for standard genome sequencing and annotation.</title>
        <authorList>
            <consortium name="The Broad Institute Genomics Platform"/>
            <consortium name="The Broad Institute Genome Sequencing Center for Infectious Disease"/>
            <person name="Wu L."/>
            <person name="Ma J."/>
        </authorList>
    </citation>
    <scope>NUCLEOTIDE SEQUENCE [LARGE SCALE GENOMIC DNA]</scope>
    <source>
        <strain evidence="2">CCUG 53762</strain>
    </source>
</reference>
<dbReference type="EMBL" id="JBHUDG010000002">
    <property type="protein sequence ID" value="MFD1628519.1"/>
    <property type="molecule type" value="Genomic_DNA"/>
</dbReference>
<sequence length="220" mass="26166">MFRVTLFFTATLLLFGCKKEDAPKRDLGFDYFPLKEKMVWIYDVDSTFYDKFTGKSTNYRFQLKDSITSSFLNTVGDPVYRVERYKKNENEQLWIYQKNFTRSIHLRSGEETSDNLTHIKIIFPPEIYASWNGNSRNTLDKQIYRIDNIEQGRQIGNQQYDVVDVLQIDDFNLIDEEYTLETYAKQIGLVKKEDRQIEKNIQSGIIIHGYIYTMTLNEHR</sequence>
<protein>
    <recommendedName>
        <fullName evidence="3">Lipoprotein</fullName>
    </recommendedName>
</protein>
<dbReference type="PROSITE" id="PS51257">
    <property type="entry name" value="PROKAR_LIPOPROTEIN"/>
    <property type="match status" value="1"/>
</dbReference>
<organism evidence="1 2">
    <name type="scientific">Pseudopedobacter beijingensis</name>
    <dbReference type="NCBI Taxonomy" id="1207056"/>
    <lineage>
        <taxon>Bacteria</taxon>
        <taxon>Pseudomonadati</taxon>
        <taxon>Bacteroidota</taxon>
        <taxon>Sphingobacteriia</taxon>
        <taxon>Sphingobacteriales</taxon>
        <taxon>Sphingobacteriaceae</taxon>
        <taxon>Pseudopedobacter</taxon>
    </lineage>
</organism>
<dbReference type="Proteomes" id="UP001597118">
    <property type="component" value="Unassembled WGS sequence"/>
</dbReference>
<evidence type="ECO:0000313" key="1">
    <source>
        <dbReference type="EMBL" id="MFD1628519.1"/>
    </source>
</evidence>